<dbReference type="Proteomes" id="UP000187412">
    <property type="component" value="Unassembled WGS sequence"/>
</dbReference>
<proteinExistence type="predicted"/>
<comment type="caution">
    <text evidence="1">The sequence shown here is derived from an EMBL/GenBank/DDBJ whole genome shotgun (WGS) entry which is preliminary data.</text>
</comment>
<evidence type="ECO:0008006" key="3">
    <source>
        <dbReference type="Google" id="ProtNLM"/>
    </source>
</evidence>
<gene>
    <name evidence="1" type="ORF">BSK56_22630</name>
</gene>
<dbReference type="EMBL" id="MPTB01000032">
    <property type="protein sequence ID" value="OMD44509.1"/>
    <property type="molecule type" value="Genomic_DNA"/>
</dbReference>
<protein>
    <recommendedName>
        <fullName evidence="3">DUF5050 domain-containing protein</fullName>
    </recommendedName>
</protein>
<dbReference type="RefSeq" id="WP_076112873.1">
    <property type="nucleotide sequence ID" value="NZ_MPTB01000032.1"/>
</dbReference>
<evidence type="ECO:0000313" key="1">
    <source>
        <dbReference type="EMBL" id="OMD44509.1"/>
    </source>
</evidence>
<organism evidence="1 2">
    <name type="scientific">Paenibacillus borealis</name>
    <dbReference type="NCBI Taxonomy" id="160799"/>
    <lineage>
        <taxon>Bacteria</taxon>
        <taxon>Bacillati</taxon>
        <taxon>Bacillota</taxon>
        <taxon>Bacilli</taxon>
        <taxon>Bacillales</taxon>
        <taxon>Paenibacillaceae</taxon>
        <taxon>Paenibacillus</taxon>
    </lineage>
</organism>
<name>A0ABX3H601_PAEBO</name>
<evidence type="ECO:0000313" key="2">
    <source>
        <dbReference type="Proteomes" id="UP000187412"/>
    </source>
</evidence>
<sequence length="348" mass="40084">MIKRKRIVLIVAVLTSIMLTGATRIAPNLEQAPELKIRVQKIDYPKPLEPLTFFWAKDNEGLYKTIFGPGKTKTTMVMTGIYSNILYEDYETLYFLKHGVNQTSDIYKLEVSSKRLTRLTSLGGIDQFFLKNKSIYYVTNSMTIEPGVYRMALDGKSKVRVSSTLLDAQDKRYRYYIGSGIQTDGLDVYFPLMRQPLPSTGEKYIVQKDDEIEYNWKTAKNNEEQLSTYFFYMKDYMGDADSDSFVFVEHDEEADTTYLHLFKKGNQIVRKIIGWELEPLDILHGWAYFTAKAENLEAGGTFAIRLDGSGLRQIGNNEFLLSDYLGSIKRNLVFKNRNDGTFTIMKEL</sequence>
<reference evidence="1 2" key="1">
    <citation type="submission" date="2016-10" db="EMBL/GenBank/DDBJ databases">
        <title>Paenibacillus species isolates.</title>
        <authorList>
            <person name="Beno S.M."/>
        </authorList>
    </citation>
    <scope>NUCLEOTIDE SEQUENCE [LARGE SCALE GENOMIC DNA]</scope>
    <source>
        <strain evidence="1 2">FSL H7-0744</strain>
    </source>
</reference>
<keyword evidence="2" id="KW-1185">Reference proteome</keyword>
<accession>A0ABX3H601</accession>